<dbReference type="InterPro" id="IPR050612">
    <property type="entry name" value="Prok_Mopterin_Oxidored"/>
</dbReference>
<dbReference type="InterPro" id="IPR009010">
    <property type="entry name" value="Asp_de-COase-like_dom_sf"/>
</dbReference>
<evidence type="ECO:0000256" key="3">
    <source>
        <dbReference type="ARBA" id="ARBA00010312"/>
    </source>
</evidence>
<name>A0A6L7HZM3_9GAMM</name>
<proteinExistence type="inferred from homology"/>
<comment type="cofactor">
    <cofactor evidence="2">
        <name>[4Fe-4S] cluster</name>
        <dbReference type="ChEBI" id="CHEBI:49883"/>
    </cofactor>
</comment>
<dbReference type="CDD" id="cd02755">
    <property type="entry name" value="MopB_Thiosulfate-R-like"/>
    <property type="match status" value="1"/>
</dbReference>
<dbReference type="PROSITE" id="PS00490">
    <property type="entry name" value="MOLYBDOPTERIN_PROK_2"/>
    <property type="match status" value="1"/>
</dbReference>
<dbReference type="GO" id="GO:0046872">
    <property type="term" value="F:metal ion binding"/>
    <property type="evidence" value="ECO:0007669"/>
    <property type="project" value="UniProtKB-KW"/>
</dbReference>
<dbReference type="Proteomes" id="UP000474778">
    <property type="component" value="Unassembled WGS sequence"/>
</dbReference>
<dbReference type="Pfam" id="PF04879">
    <property type="entry name" value="Molybdop_Fe4S4"/>
    <property type="match status" value="1"/>
</dbReference>
<evidence type="ECO:0000256" key="7">
    <source>
        <dbReference type="ARBA" id="ARBA00022729"/>
    </source>
</evidence>
<evidence type="ECO:0000313" key="13">
    <source>
        <dbReference type="Proteomes" id="UP000474778"/>
    </source>
</evidence>
<keyword evidence="6" id="KW-0479">Metal-binding</keyword>
<dbReference type="PROSITE" id="PS51669">
    <property type="entry name" value="4FE4S_MOW_BIS_MGD"/>
    <property type="match status" value="1"/>
</dbReference>
<keyword evidence="7" id="KW-0732">Signal</keyword>
<protein>
    <submittedName>
        <fullName evidence="12">Thiosulfate reductase PhsA</fullName>
    </submittedName>
</protein>
<dbReference type="FunFam" id="2.20.25.90:FF:000005">
    <property type="entry name" value="Thiosulfate reductase PhsA"/>
    <property type="match status" value="1"/>
</dbReference>
<dbReference type="NCBIfam" id="NF012032">
    <property type="entry name" value="PRK15488.1"/>
    <property type="match status" value="1"/>
</dbReference>
<feature type="domain" description="4Fe-4S Mo/W bis-MGD-type" evidence="11">
    <location>
        <begin position="42"/>
        <end position="98"/>
    </location>
</feature>
<reference evidence="12 13" key="1">
    <citation type="submission" date="2019-12" db="EMBL/GenBank/DDBJ databases">
        <title>Shewanella insulae sp. nov., isolated from a tidal flat.</title>
        <authorList>
            <person name="Yoon J.-H."/>
        </authorList>
    </citation>
    <scope>NUCLEOTIDE SEQUENCE [LARGE SCALE GENOMIC DNA]</scope>
    <source>
        <strain evidence="12 13">JBTF-M18</strain>
    </source>
</reference>
<dbReference type="PROSITE" id="PS51318">
    <property type="entry name" value="TAT"/>
    <property type="match status" value="1"/>
</dbReference>
<evidence type="ECO:0000256" key="9">
    <source>
        <dbReference type="ARBA" id="ARBA00023004"/>
    </source>
</evidence>
<dbReference type="PROSITE" id="PS00551">
    <property type="entry name" value="MOLYBDOPTERIN_PROK_1"/>
    <property type="match status" value="1"/>
</dbReference>
<dbReference type="PANTHER" id="PTHR43742">
    <property type="entry name" value="TRIMETHYLAMINE-N-OXIDE REDUCTASE"/>
    <property type="match status" value="1"/>
</dbReference>
<dbReference type="InterPro" id="IPR006655">
    <property type="entry name" value="Mopterin_OxRdtase_prok_CS"/>
</dbReference>
<dbReference type="InterPro" id="IPR006656">
    <property type="entry name" value="Mopterin_OxRdtase"/>
</dbReference>
<dbReference type="Gene3D" id="2.20.25.90">
    <property type="entry name" value="ADC-like domains"/>
    <property type="match status" value="1"/>
</dbReference>
<keyword evidence="9" id="KW-0408">Iron</keyword>
<dbReference type="SUPFAM" id="SSF50692">
    <property type="entry name" value="ADC-like"/>
    <property type="match status" value="1"/>
</dbReference>
<dbReference type="InterPro" id="IPR006311">
    <property type="entry name" value="TAT_signal"/>
</dbReference>
<comment type="caution">
    <text evidence="12">The sequence shown here is derived from an EMBL/GenBank/DDBJ whole genome shotgun (WGS) entry which is preliminary data.</text>
</comment>
<dbReference type="EMBL" id="WRPA01000012">
    <property type="protein sequence ID" value="MXR69765.1"/>
    <property type="molecule type" value="Genomic_DNA"/>
</dbReference>
<keyword evidence="10" id="KW-0411">Iron-sulfur</keyword>
<evidence type="ECO:0000256" key="5">
    <source>
        <dbReference type="ARBA" id="ARBA00022505"/>
    </source>
</evidence>
<accession>A0A6L7HZM3</accession>
<dbReference type="Gene3D" id="3.40.228.10">
    <property type="entry name" value="Dimethylsulfoxide Reductase, domain 2"/>
    <property type="match status" value="1"/>
</dbReference>
<sequence length="760" mass="83501">MIELDRRTFIKSAGAGGASCALATLLPGSLAALEQKPLQGVGKEVASICEMCSTRCPISARVVDDKNVFISGNKAAKSFGGKVCARGGAGHSLLYDPQRIVKPLRRVGERGEGKWEEISWQEAYKTIAQKLNQIKQDHGPEAVAFSSKSGSLSGHLFHLGKAFGSPNTFTHATTCPGGYVIAAKAMFGTKVKRDLSNSKYIINFGHNLYEGINMSETRGMMKAQMDKGAKLVVFEPRFSVVADKADEWFAIRPGTDVTVALALCHVLIYDNLYDKAFIERHVEGFDAFAKEVKAYTPEWAEGISDVPAKDIRRIAHEFAAKAPHAVVDFGHRATFTPEEFEMRRALFAANILIGNIERKGGLYLGKKAKTYNKFAGDKVAPGLGKPGVEGMPKPQAKRIDQVDEQYAMMWSSGGIYQTILDATLEAKPYQLRAWVMSRTNPMQTMTDRALVVETLKKLDFVVSCDVYISETAAYADIILPESTYLERDEEIADKSGKNPAYYVRQRVVETIGDTKPSWQIFKELGHEMGLEQYFPWENMESLQLLQLDRDMARYDEIKQKGYVSYGKPLMLREPSMVAAFVKQYPNAKPTDDDGTYASAMSFKTPSGKIELSSDKVEKMAAGRGVIKYREVKLKQDNELYFIQGKVAVHTNGATHNVPMLANLMSDNGVWIHPVTAGRLGISSGDKIRLTSSVGSEEGTALVTPGIRQDTVFAYMGFGSKNKELARATGKGVHCGNLLPNATAPVCGMNIHTTGITLAKI</sequence>
<dbReference type="GO" id="GO:0051539">
    <property type="term" value="F:4 iron, 4 sulfur cluster binding"/>
    <property type="evidence" value="ECO:0007669"/>
    <property type="project" value="UniProtKB-KW"/>
</dbReference>
<keyword evidence="13" id="KW-1185">Reference proteome</keyword>
<evidence type="ECO:0000256" key="6">
    <source>
        <dbReference type="ARBA" id="ARBA00022723"/>
    </source>
</evidence>
<dbReference type="SMART" id="SM00926">
    <property type="entry name" value="Molybdop_Fe4S4"/>
    <property type="match status" value="1"/>
</dbReference>
<evidence type="ECO:0000256" key="8">
    <source>
        <dbReference type="ARBA" id="ARBA00023002"/>
    </source>
</evidence>
<keyword evidence="5" id="KW-0500">Molybdenum</keyword>
<evidence type="ECO:0000313" key="12">
    <source>
        <dbReference type="EMBL" id="MXR69765.1"/>
    </source>
</evidence>
<keyword evidence="4" id="KW-0004">4Fe-4S</keyword>
<keyword evidence="8" id="KW-0560">Oxidoreductase</keyword>
<dbReference type="GO" id="GO:0043546">
    <property type="term" value="F:molybdopterin cofactor binding"/>
    <property type="evidence" value="ECO:0007669"/>
    <property type="project" value="InterPro"/>
</dbReference>
<comment type="cofactor">
    <cofactor evidence="1">
        <name>Mo-bis(molybdopterin guanine dinucleotide)</name>
        <dbReference type="ChEBI" id="CHEBI:60539"/>
    </cofactor>
</comment>
<organism evidence="12 13">
    <name type="scientific">Shewanella insulae</name>
    <dbReference type="NCBI Taxonomy" id="2681496"/>
    <lineage>
        <taxon>Bacteria</taxon>
        <taxon>Pseudomonadati</taxon>
        <taxon>Pseudomonadota</taxon>
        <taxon>Gammaproteobacteria</taxon>
        <taxon>Alteromonadales</taxon>
        <taxon>Shewanellaceae</taxon>
        <taxon>Shewanella</taxon>
    </lineage>
</organism>
<dbReference type="Gene3D" id="3.40.50.740">
    <property type="match status" value="1"/>
</dbReference>
<dbReference type="InterPro" id="IPR006657">
    <property type="entry name" value="MoPterin_dinucl-bd_dom"/>
</dbReference>
<dbReference type="InterPro" id="IPR006963">
    <property type="entry name" value="Mopterin_OxRdtase_4Fe-4S_dom"/>
</dbReference>
<dbReference type="Gene3D" id="2.40.40.20">
    <property type="match status" value="1"/>
</dbReference>
<dbReference type="RefSeq" id="WP_160797186.1">
    <property type="nucleotide sequence ID" value="NZ_WRPA01000012.1"/>
</dbReference>
<evidence type="ECO:0000256" key="4">
    <source>
        <dbReference type="ARBA" id="ARBA00022485"/>
    </source>
</evidence>
<evidence type="ECO:0000256" key="10">
    <source>
        <dbReference type="ARBA" id="ARBA00023014"/>
    </source>
</evidence>
<dbReference type="Pfam" id="PF01568">
    <property type="entry name" value="Molydop_binding"/>
    <property type="match status" value="1"/>
</dbReference>
<dbReference type="PANTHER" id="PTHR43742:SF9">
    <property type="entry name" value="TETRATHIONATE REDUCTASE SUBUNIT A"/>
    <property type="match status" value="1"/>
</dbReference>
<dbReference type="Pfam" id="PF00384">
    <property type="entry name" value="Molybdopterin"/>
    <property type="match status" value="1"/>
</dbReference>
<dbReference type="CDD" id="cd02778">
    <property type="entry name" value="MopB_CT_Thiosulfate-R-like"/>
    <property type="match status" value="1"/>
</dbReference>
<dbReference type="AlphaFoldDB" id="A0A6L7HZM3"/>
<evidence type="ECO:0000256" key="2">
    <source>
        <dbReference type="ARBA" id="ARBA00001966"/>
    </source>
</evidence>
<comment type="similarity">
    <text evidence="3">Belongs to the prokaryotic molybdopterin-containing oxidoreductase family.</text>
</comment>
<dbReference type="GO" id="GO:0016491">
    <property type="term" value="F:oxidoreductase activity"/>
    <property type="evidence" value="ECO:0007669"/>
    <property type="project" value="UniProtKB-KW"/>
</dbReference>
<dbReference type="SUPFAM" id="SSF53706">
    <property type="entry name" value="Formate dehydrogenase/DMSO reductase, domains 1-3"/>
    <property type="match status" value="1"/>
</dbReference>
<gene>
    <name evidence="12" type="primary">phsA</name>
    <name evidence="12" type="ORF">GNT65_13970</name>
</gene>
<dbReference type="InterPro" id="IPR027467">
    <property type="entry name" value="MopterinOxRdtase_cofactor_BS"/>
</dbReference>
<evidence type="ECO:0000256" key="1">
    <source>
        <dbReference type="ARBA" id="ARBA00001942"/>
    </source>
</evidence>
<evidence type="ECO:0000259" key="11">
    <source>
        <dbReference type="PROSITE" id="PS51669"/>
    </source>
</evidence>